<sequence length="163" mass="18291">MEKKLFINLGRCIACRACEVACEKEHGISFITVYEFRDIAVPLNCRHCEKAPCIEVCPTKAIYRDEDGAVVIDRSKCIGCYMCSAVCPYAIPIVDPIKELAVKCDLCAERRKEGKGPFCAAVCPTDAIIYADLNELMEEKRKRKAERIVEAQRKAVETLAYFG</sequence>
<dbReference type="Pfam" id="PF13247">
    <property type="entry name" value="Fer4_11"/>
    <property type="match status" value="1"/>
</dbReference>
<evidence type="ECO:0000256" key="8">
    <source>
        <dbReference type="ARBA" id="ARBA00023014"/>
    </source>
</evidence>
<proteinExistence type="predicted"/>
<keyword evidence="8 9" id="KW-0411">Iron-sulfur</keyword>
<protein>
    <recommendedName>
        <fullName evidence="9">Ferredoxin</fullName>
    </recommendedName>
</protein>
<evidence type="ECO:0000256" key="3">
    <source>
        <dbReference type="ARBA" id="ARBA00022485"/>
    </source>
</evidence>
<dbReference type="STRING" id="1712654.A7C91_08755"/>
<dbReference type="GO" id="GO:0016491">
    <property type="term" value="F:oxidoreductase activity"/>
    <property type="evidence" value="ECO:0007669"/>
    <property type="project" value="UniProtKB-ARBA"/>
</dbReference>
<comment type="cofactor">
    <cofactor evidence="1 9">
        <name>[4Fe-4S] cluster</name>
        <dbReference type="ChEBI" id="CHEBI:49883"/>
    </cofactor>
</comment>
<evidence type="ECO:0000313" key="12">
    <source>
        <dbReference type="Proteomes" id="UP000076969"/>
    </source>
</evidence>
<dbReference type="GO" id="GO:0046872">
    <property type="term" value="F:metal ion binding"/>
    <property type="evidence" value="ECO:0007669"/>
    <property type="project" value="UniProtKB-UniRule"/>
</dbReference>
<dbReference type="InterPro" id="IPR050954">
    <property type="entry name" value="ET_IronSulfur_Cluster-Binding"/>
</dbReference>
<feature type="domain" description="4Fe-4S ferredoxin-type" evidence="10">
    <location>
        <begin position="3"/>
        <end position="33"/>
    </location>
</feature>
<feature type="domain" description="4Fe-4S ferredoxin-type" evidence="10">
    <location>
        <begin position="36"/>
        <end position="67"/>
    </location>
</feature>
<dbReference type="SUPFAM" id="SSF54862">
    <property type="entry name" value="4Fe-4S ferredoxins"/>
    <property type="match status" value="1"/>
</dbReference>
<feature type="domain" description="4Fe-4S ferredoxin-type" evidence="10">
    <location>
        <begin position="68"/>
        <end position="96"/>
    </location>
</feature>
<dbReference type="EMBL" id="CP015520">
    <property type="protein sequence ID" value="ANF23250.1"/>
    <property type="molecule type" value="Genomic_DNA"/>
</dbReference>
<evidence type="ECO:0000313" key="11">
    <source>
        <dbReference type="EMBL" id="ANF23250.1"/>
    </source>
</evidence>
<dbReference type="GO" id="GO:0051539">
    <property type="term" value="F:4 iron, 4 sulfur cluster binding"/>
    <property type="evidence" value="ECO:0007669"/>
    <property type="project" value="UniProtKB-UniRule"/>
</dbReference>
<dbReference type="GeneID" id="28496279"/>
<keyword evidence="5" id="KW-0677">Repeat</keyword>
<dbReference type="PROSITE" id="PS51379">
    <property type="entry name" value="4FE4S_FER_2"/>
    <property type="match status" value="3"/>
</dbReference>
<evidence type="ECO:0000256" key="1">
    <source>
        <dbReference type="ARBA" id="ARBA00001966"/>
    </source>
</evidence>
<evidence type="ECO:0000256" key="5">
    <source>
        <dbReference type="ARBA" id="ARBA00022737"/>
    </source>
</evidence>
<dbReference type="PRINTS" id="PR00354">
    <property type="entry name" value="7FE8SFRDOXIN"/>
</dbReference>
<gene>
    <name evidence="11" type="ORF">A7C91_08755</name>
</gene>
<dbReference type="PROSITE" id="PS00198">
    <property type="entry name" value="4FE4S_FER_1"/>
    <property type="match status" value="1"/>
</dbReference>
<evidence type="ECO:0000256" key="9">
    <source>
        <dbReference type="RuleBase" id="RU365098"/>
    </source>
</evidence>
<keyword evidence="12" id="KW-1185">Reference proteome</keyword>
<dbReference type="CDD" id="cd16374">
    <property type="entry name" value="DMSOR_beta_like"/>
    <property type="match status" value="1"/>
</dbReference>
<dbReference type="PANTHER" id="PTHR43177:SF5">
    <property type="entry name" value="ANAEROBIC DIMETHYL SULFOXIDE REDUCTASE CHAIN B-RELATED"/>
    <property type="match status" value="1"/>
</dbReference>
<evidence type="ECO:0000256" key="4">
    <source>
        <dbReference type="ARBA" id="ARBA00022723"/>
    </source>
</evidence>
<comment type="function">
    <text evidence="9">Ferredoxins are iron-sulfur proteins that transfer electrons in a wide variety of metabolic reactions.</text>
</comment>
<keyword evidence="7 9" id="KW-0408">Iron</keyword>
<dbReference type="InterPro" id="IPR000813">
    <property type="entry name" value="7Fe_ferredoxin"/>
</dbReference>
<dbReference type="Gene3D" id="3.30.70.20">
    <property type="match status" value="2"/>
</dbReference>
<dbReference type="AlphaFoldDB" id="A0A172WIK6"/>
<keyword evidence="2 9" id="KW-0813">Transport</keyword>
<dbReference type="RefSeq" id="WP_068666721.1">
    <property type="nucleotide sequence ID" value="NZ_CP015520.1"/>
</dbReference>
<dbReference type="OrthoDB" id="2837at2157"/>
<organism evidence="11 12">
    <name type="scientific">Thermococcus piezophilus</name>
    <dbReference type="NCBI Taxonomy" id="1712654"/>
    <lineage>
        <taxon>Archaea</taxon>
        <taxon>Methanobacteriati</taxon>
        <taxon>Methanobacteriota</taxon>
        <taxon>Thermococci</taxon>
        <taxon>Thermococcales</taxon>
        <taxon>Thermococcaceae</taxon>
        <taxon>Thermococcus</taxon>
    </lineage>
</organism>
<dbReference type="PANTHER" id="PTHR43177">
    <property type="entry name" value="PROTEIN NRFC"/>
    <property type="match status" value="1"/>
</dbReference>
<reference evidence="12" key="1">
    <citation type="journal article" date="2016" name="Syst. Appl. Microbiol.">
        <title>Thermococcus piezophilus sp. nov., a novel hyperthermophilic and piezophilic archaeon with a broad pressure range for growth, isolated from a deepest hydrothermal vent at the Mid-Cayman Rise.</title>
        <authorList>
            <person name="Dalmasso C."/>
            <person name="Oger P."/>
            <person name="Selva G."/>
            <person name="Courtine D."/>
            <person name="L'Haridon S."/>
            <person name="Garlaschelli A."/>
            <person name="Roussel E."/>
            <person name="Miyazaki J."/>
            <person name="Reveillaud J."/>
            <person name="Jebbar M."/>
            <person name="Takai K."/>
            <person name="Maignien L."/>
            <person name="Alain K."/>
        </authorList>
    </citation>
    <scope>NUCLEOTIDE SEQUENCE [LARGE SCALE GENOMIC DNA]</scope>
    <source>
        <strain evidence="12">CDGS</strain>
    </source>
</reference>
<evidence type="ECO:0000256" key="6">
    <source>
        <dbReference type="ARBA" id="ARBA00022982"/>
    </source>
</evidence>
<dbReference type="GO" id="GO:0009055">
    <property type="term" value="F:electron transfer activity"/>
    <property type="evidence" value="ECO:0007669"/>
    <property type="project" value="UniProtKB-UniRule"/>
</dbReference>
<keyword evidence="4 9" id="KW-0479">Metal-binding</keyword>
<evidence type="ECO:0000256" key="7">
    <source>
        <dbReference type="ARBA" id="ARBA00023004"/>
    </source>
</evidence>
<dbReference type="InterPro" id="IPR017900">
    <property type="entry name" value="4Fe4S_Fe_S_CS"/>
</dbReference>
<name>A0A172WIK6_9EURY</name>
<evidence type="ECO:0000259" key="10">
    <source>
        <dbReference type="PROSITE" id="PS51379"/>
    </source>
</evidence>
<dbReference type="KEGG" id="tpie:A7C91_08755"/>
<dbReference type="Proteomes" id="UP000076969">
    <property type="component" value="Chromosome"/>
</dbReference>
<dbReference type="InterPro" id="IPR017896">
    <property type="entry name" value="4Fe4S_Fe-S-bd"/>
</dbReference>
<keyword evidence="6 9" id="KW-0249">Electron transport</keyword>
<keyword evidence="3 9" id="KW-0004">4Fe-4S</keyword>
<evidence type="ECO:0000256" key="2">
    <source>
        <dbReference type="ARBA" id="ARBA00022448"/>
    </source>
</evidence>
<accession>A0A172WIK6</accession>